<accession>A0A8S1YF77</accession>
<name>A0A8S1YF77_PAROT</name>
<proteinExistence type="predicted"/>
<evidence type="ECO:0000313" key="2">
    <source>
        <dbReference type="Proteomes" id="UP000683925"/>
    </source>
</evidence>
<protein>
    <submittedName>
        <fullName evidence="1">Uncharacterized protein</fullName>
    </submittedName>
</protein>
<comment type="caution">
    <text evidence="1">The sequence shown here is derived from an EMBL/GenBank/DDBJ whole genome shotgun (WGS) entry which is preliminary data.</text>
</comment>
<evidence type="ECO:0000313" key="1">
    <source>
        <dbReference type="EMBL" id="CAD8212675.1"/>
    </source>
</evidence>
<dbReference type="EMBL" id="CAJJDP010000160">
    <property type="protein sequence ID" value="CAD8212675.1"/>
    <property type="molecule type" value="Genomic_DNA"/>
</dbReference>
<gene>
    <name evidence="1" type="ORF">POCTA_138.1.T1580135</name>
</gene>
<reference evidence="1" key="1">
    <citation type="submission" date="2021-01" db="EMBL/GenBank/DDBJ databases">
        <authorList>
            <consortium name="Genoscope - CEA"/>
            <person name="William W."/>
        </authorList>
    </citation>
    <scope>NUCLEOTIDE SEQUENCE</scope>
</reference>
<sequence length="130" mass="15217">MSSNYQKYPTMASRQTYLRQFQVLRKQCLRLQNFHVSPQILDAMKSKLQSGQLIERVGSVIKFDKQLYLRRTQGHNITQLKHILIFIKCKSNQEQNTKRLITAICISQDRISCQQTSKLITRVIQNISSC</sequence>
<keyword evidence="2" id="KW-1185">Reference proteome</keyword>
<dbReference type="Proteomes" id="UP000683925">
    <property type="component" value="Unassembled WGS sequence"/>
</dbReference>
<organism evidence="1 2">
    <name type="scientific">Paramecium octaurelia</name>
    <dbReference type="NCBI Taxonomy" id="43137"/>
    <lineage>
        <taxon>Eukaryota</taxon>
        <taxon>Sar</taxon>
        <taxon>Alveolata</taxon>
        <taxon>Ciliophora</taxon>
        <taxon>Intramacronucleata</taxon>
        <taxon>Oligohymenophorea</taxon>
        <taxon>Peniculida</taxon>
        <taxon>Parameciidae</taxon>
        <taxon>Paramecium</taxon>
    </lineage>
</organism>
<dbReference type="AlphaFoldDB" id="A0A8S1YF77"/>